<accession>A0ABT1EAJ7</accession>
<evidence type="ECO:0000313" key="4">
    <source>
        <dbReference type="Proteomes" id="UP001523566"/>
    </source>
</evidence>
<proteinExistence type="predicted"/>
<comment type="caution">
    <text evidence="3">The sequence shown here is derived from an EMBL/GenBank/DDBJ whole genome shotgun (WGS) entry which is preliminary data.</text>
</comment>
<dbReference type="InterPro" id="IPR027417">
    <property type="entry name" value="P-loop_NTPase"/>
</dbReference>
<dbReference type="Pfam" id="PF21537">
    <property type="entry name" value="DUF1980_C"/>
    <property type="match status" value="1"/>
</dbReference>
<dbReference type="RefSeq" id="WP_262066637.1">
    <property type="nucleotide sequence ID" value="NZ_JAMXOD010000014.1"/>
</dbReference>
<reference evidence="3 4" key="1">
    <citation type="journal article" date="2022" name="Genome Biol. Evol.">
        <title>Host diet, physiology and behaviors set the stage for Lachnospiraceae cladogenesis.</title>
        <authorList>
            <person name="Vera-Ponce De Leon A."/>
            <person name="Schneider M."/>
            <person name="Jahnes B.C."/>
            <person name="Sadowski V."/>
            <person name="Camuy-Velez L.A."/>
            <person name="Duan J."/>
            <person name="Sabree Z.L."/>
        </authorList>
    </citation>
    <scope>NUCLEOTIDE SEQUENCE [LARGE SCALE GENOMIC DNA]</scope>
    <source>
        <strain evidence="3 4">PAL113</strain>
    </source>
</reference>
<dbReference type="Pfam" id="PF02492">
    <property type="entry name" value="cobW"/>
    <property type="match status" value="1"/>
</dbReference>
<feature type="domain" description="DUF1980" evidence="2">
    <location>
        <begin position="191"/>
        <end position="310"/>
    </location>
</feature>
<dbReference type="InterPro" id="IPR003495">
    <property type="entry name" value="CobW/HypB/UreG_nucleotide-bd"/>
</dbReference>
<organism evidence="3 4">
    <name type="scientific">Aequitasia blattaphilus</name>
    <dbReference type="NCBI Taxonomy" id="2949332"/>
    <lineage>
        <taxon>Bacteria</taxon>
        <taxon>Bacillati</taxon>
        <taxon>Bacillota</taxon>
        <taxon>Clostridia</taxon>
        <taxon>Lachnospirales</taxon>
        <taxon>Lachnospiraceae</taxon>
        <taxon>Aequitasia</taxon>
    </lineage>
</organism>
<protein>
    <recommendedName>
        <fullName evidence="5">CobW/HypB/UreG nucleotide-binding domain-containing protein</fullName>
    </recommendedName>
</protein>
<dbReference type="InterPro" id="IPR048447">
    <property type="entry name" value="DUF1980_C"/>
</dbReference>
<name>A0ABT1EAJ7_9FIRM</name>
<sequence>MVPVYIVTGLLDSGKTTFIKDTLLKQDWIEEGVTVLIRCEAGDEEFDPLFLEENEIELVDIEDEDDYNEAFLQEIEDGCNPDQVIIEFNGMWNFENFANTDYPKEWAIGGVYSTINGETLEMYLKNMRNMVMEQLSDSEFIVVNRCGEDVDRGAFRRALKVQNPTTQVLFEKPDGSIIPPDEEELPFDFEGNKVVLGDEDFGAWYVDAFDNPQRYENKEITYLAQAYRPKGMDAHMFVPGRLIMTCCADDIRFYGYPCKSKDKLSFNPGDWVKVTARFGFGFVTPQGEERPLLELIKIKSAKPAKDEVVYLR</sequence>
<dbReference type="Gene3D" id="3.40.50.300">
    <property type="entry name" value="P-loop containing nucleotide triphosphate hydrolases"/>
    <property type="match status" value="1"/>
</dbReference>
<evidence type="ECO:0008006" key="5">
    <source>
        <dbReference type="Google" id="ProtNLM"/>
    </source>
</evidence>
<evidence type="ECO:0000259" key="1">
    <source>
        <dbReference type="Pfam" id="PF02492"/>
    </source>
</evidence>
<feature type="domain" description="CobW/HypB/UreG nucleotide-binding" evidence="1">
    <location>
        <begin position="3"/>
        <end position="146"/>
    </location>
</feature>
<gene>
    <name evidence="3" type="ORF">NK125_10540</name>
</gene>
<dbReference type="Proteomes" id="UP001523566">
    <property type="component" value="Unassembled WGS sequence"/>
</dbReference>
<dbReference type="EMBL" id="JAMZFW010000014">
    <property type="protein sequence ID" value="MCP1102854.1"/>
    <property type="molecule type" value="Genomic_DNA"/>
</dbReference>
<evidence type="ECO:0000259" key="2">
    <source>
        <dbReference type="Pfam" id="PF21537"/>
    </source>
</evidence>
<evidence type="ECO:0000313" key="3">
    <source>
        <dbReference type="EMBL" id="MCP1102854.1"/>
    </source>
</evidence>
<keyword evidence="4" id="KW-1185">Reference proteome</keyword>